<proteinExistence type="predicted"/>
<evidence type="ECO:0000313" key="1">
    <source>
        <dbReference type="EMBL" id="JAD18846.1"/>
    </source>
</evidence>
<reference evidence="1" key="1">
    <citation type="submission" date="2014-09" db="EMBL/GenBank/DDBJ databases">
        <authorList>
            <person name="Magalhaes I.L.F."/>
            <person name="Oliveira U."/>
            <person name="Santos F.R."/>
            <person name="Vidigal T.H.D.A."/>
            <person name="Brescovit A.D."/>
            <person name="Santos A.J."/>
        </authorList>
    </citation>
    <scope>NUCLEOTIDE SEQUENCE</scope>
    <source>
        <tissue evidence="1">Shoot tissue taken approximately 20 cm above the soil surface</tissue>
    </source>
</reference>
<organism evidence="1">
    <name type="scientific">Arundo donax</name>
    <name type="common">Giant reed</name>
    <name type="synonym">Donax arundinaceus</name>
    <dbReference type="NCBI Taxonomy" id="35708"/>
    <lineage>
        <taxon>Eukaryota</taxon>
        <taxon>Viridiplantae</taxon>
        <taxon>Streptophyta</taxon>
        <taxon>Embryophyta</taxon>
        <taxon>Tracheophyta</taxon>
        <taxon>Spermatophyta</taxon>
        <taxon>Magnoliopsida</taxon>
        <taxon>Liliopsida</taxon>
        <taxon>Poales</taxon>
        <taxon>Poaceae</taxon>
        <taxon>PACMAD clade</taxon>
        <taxon>Arundinoideae</taxon>
        <taxon>Arundineae</taxon>
        <taxon>Arundo</taxon>
    </lineage>
</organism>
<name>A0A0A8XY85_ARUDO</name>
<protein>
    <submittedName>
        <fullName evidence="1">Uncharacterized protein</fullName>
    </submittedName>
</protein>
<reference evidence="1" key="2">
    <citation type="journal article" date="2015" name="Data Brief">
        <title>Shoot transcriptome of the giant reed, Arundo donax.</title>
        <authorList>
            <person name="Barrero R.A."/>
            <person name="Guerrero F.D."/>
            <person name="Moolhuijzen P."/>
            <person name="Goolsby J.A."/>
            <person name="Tidwell J."/>
            <person name="Bellgard S.E."/>
            <person name="Bellgard M.I."/>
        </authorList>
    </citation>
    <scope>NUCLEOTIDE SEQUENCE</scope>
    <source>
        <tissue evidence="1">Shoot tissue taken approximately 20 cm above the soil surface</tissue>
    </source>
</reference>
<accession>A0A0A8XY85</accession>
<dbReference type="EMBL" id="GBRH01279049">
    <property type="protein sequence ID" value="JAD18846.1"/>
    <property type="molecule type" value="Transcribed_RNA"/>
</dbReference>
<sequence length="8" mass="933">MPGLCYIH</sequence>